<gene>
    <name evidence="2" type="ORF">C4F50_03840</name>
</gene>
<proteinExistence type="predicted"/>
<feature type="region of interest" description="Disordered" evidence="1">
    <location>
        <begin position="19"/>
        <end position="41"/>
    </location>
</feature>
<dbReference type="EMBL" id="PRDM01000001">
    <property type="protein sequence ID" value="MBE8724069.1"/>
    <property type="molecule type" value="Genomic_DNA"/>
</dbReference>
<evidence type="ECO:0000256" key="1">
    <source>
        <dbReference type="SAM" id="MobiDB-lite"/>
    </source>
</evidence>
<sequence length="226" mass="26660">MNKLFTLFLFILSLQSCENKSKNSDDSYQKNEKEEEWTKEKDREVAGSLYAKFDNDNLDDDFNIEKNEDELVQSFLSVFLSSQNKKIKFNLINNSVLYNNIESYYSTSFTITEKKVCIIRIGYNDQESVPNISGEKKDLIEKIKLRFNNQNQKIQVIGYELTYNKNSKFIKKSFNFITGKYIATRKSNEKTDSVDGWSAELQNIYAENWDFPFLRDKIFWYGEAVE</sequence>
<dbReference type="Proteomes" id="UP000640614">
    <property type="component" value="Unassembled WGS sequence"/>
</dbReference>
<evidence type="ECO:0000313" key="2">
    <source>
        <dbReference type="EMBL" id="MBE8724069.1"/>
    </source>
</evidence>
<dbReference type="PROSITE" id="PS51257">
    <property type="entry name" value="PROKAR_LIPOPROTEIN"/>
    <property type="match status" value="1"/>
</dbReference>
<evidence type="ECO:0000313" key="3">
    <source>
        <dbReference type="Proteomes" id="UP000640614"/>
    </source>
</evidence>
<evidence type="ECO:0008006" key="4">
    <source>
        <dbReference type="Google" id="ProtNLM"/>
    </source>
</evidence>
<keyword evidence="3" id="KW-1185">Reference proteome</keyword>
<accession>A0ABR9TGA7</accession>
<name>A0ABR9TGA7_9FLAO</name>
<reference evidence="2 3" key="1">
    <citation type="submission" date="2018-07" db="EMBL/GenBank/DDBJ databases">
        <title>Genome assembly of strain KB82.</title>
        <authorList>
            <person name="Kukolya J."/>
            <person name="Horvath B."/>
            <person name="Nagy I."/>
            <person name="Toth A."/>
        </authorList>
    </citation>
    <scope>NUCLEOTIDE SEQUENCE [LARGE SCALE GENOMIC DNA]</scope>
    <source>
        <strain evidence="2 3">Kb82</strain>
    </source>
</reference>
<organism evidence="2 3">
    <name type="scientific">Flavobacterium hungaricum</name>
    <dbReference type="NCBI Taxonomy" id="2082725"/>
    <lineage>
        <taxon>Bacteria</taxon>
        <taxon>Pseudomonadati</taxon>
        <taxon>Bacteroidota</taxon>
        <taxon>Flavobacteriia</taxon>
        <taxon>Flavobacteriales</taxon>
        <taxon>Flavobacteriaceae</taxon>
        <taxon>Flavobacterium</taxon>
    </lineage>
</organism>
<dbReference type="RefSeq" id="WP_193845089.1">
    <property type="nucleotide sequence ID" value="NZ_PRDM01000001.1"/>
</dbReference>
<protein>
    <recommendedName>
        <fullName evidence="4">Lipoprotein</fullName>
    </recommendedName>
</protein>
<comment type="caution">
    <text evidence="2">The sequence shown here is derived from an EMBL/GenBank/DDBJ whole genome shotgun (WGS) entry which is preliminary data.</text>
</comment>